<dbReference type="EMBL" id="JAMKPW020000008">
    <property type="protein sequence ID" value="KAK8215325.1"/>
    <property type="molecule type" value="Genomic_DNA"/>
</dbReference>
<protein>
    <submittedName>
        <fullName evidence="1">Uncharacterized protein</fullName>
    </submittedName>
</protein>
<sequence length="450" mass="49414">MAQETAGKADHLCVLIHGLWGNPSHLSYLETALREAYPADRLHILLAKSNAYNHTYDGIHLGGERIASEIESQIKTLSDSGTTIRKLSIVGYSLGGLVARYTIGLLYATGLFDTIEPVNFTTFATPHLGVRTPLVGPHSYLWNVLGARTLSTSGRQLFLIDTFRDTGKPLLAVLADSSSIFIRALQRFKHRSLYTNIINDRSAVYYTTSISKTDPFVDLSAVELNPLPGYNGVLLDPEDPVKPKQLPQLSLLERLKVGSMTTLQSIPFILLLGIAVPIGSVLFLLNSGLQTFRSAQRVKLHESGKAGIGIEQYRIPLIEEARAGIGRVYAGMAGDVGEEYLPTPSETDEDDDGDDKPQDGVGTSTADLKGGDEAVTKRHRGHQGQFPTLALTHEQFEMIENLDAVGFTKYPVHIRKVRHSHAAIVVRSRWRPGFDEGKIVVGHWVQGFEL</sequence>
<evidence type="ECO:0000313" key="1">
    <source>
        <dbReference type="EMBL" id="KAK8215325.1"/>
    </source>
</evidence>
<reference evidence="1" key="1">
    <citation type="submission" date="2024-02" db="EMBL/GenBank/DDBJ databases">
        <title>Metagenome Assembled Genome of Zalaria obscura JY119.</title>
        <authorList>
            <person name="Vighnesh L."/>
            <person name="Jagadeeshwari U."/>
            <person name="Venkata Ramana C."/>
            <person name="Sasikala C."/>
        </authorList>
    </citation>
    <scope>NUCLEOTIDE SEQUENCE</scope>
    <source>
        <strain evidence="1">JY119</strain>
    </source>
</reference>
<evidence type="ECO:0000313" key="2">
    <source>
        <dbReference type="Proteomes" id="UP001320706"/>
    </source>
</evidence>
<organism evidence="1 2">
    <name type="scientific">Zalaria obscura</name>
    <dbReference type="NCBI Taxonomy" id="2024903"/>
    <lineage>
        <taxon>Eukaryota</taxon>
        <taxon>Fungi</taxon>
        <taxon>Dikarya</taxon>
        <taxon>Ascomycota</taxon>
        <taxon>Pezizomycotina</taxon>
        <taxon>Dothideomycetes</taxon>
        <taxon>Dothideomycetidae</taxon>
        <taxon>Dothideales</taxon>
        <taxon>Zalariaceae</taxon>
        <taxon>Zalaria</taxon>
    </lineage>
</organism>
<keyword evidence="2" id="KW-1185">Reference proteome</keyword>
<comment type="caution">
    <text evidence="1">The sequence shown here is derived from an EMBL/GenBank/DDBJ whole genome shotgun (WGS) entry which is preliminary data.</text>
</comment>
<proteinExistence type="predicted"/>
<gene>
    <name evidence="1" type="ORF">M8818_001946</name>
</gene>
<dbReference type="Proteomes" id="UP001320706">
    <property type="component" value="Unassembled WGS sequence"/>
</dbReference>
<name>A0ACC3SJ61_9PEZI</name>
<accession>A0ACC3SJ61</accession>